<dbReference type="PANTHER" id="PTHR40260">
    <property type="entry name" value="BLR8190 PROTEIN"/>
    <property type="match status" value="1"/>
</dbReference>
<dbReference type="AlphaFoldDB" id="A0A6J6VWJ4"/>
<reference evidence="1" key="1">
    <citation type="submission" date="2020-05" db="EMBL/GenBank/DDBJ databases">
        <authorList>
            <person name="Chiriac C."/>
            <person name="Salcher M."/>
            <person name="Ghai R."/>
            <person name="Kavagutti S V."/>
        </authorList>
    </citation>
    <scope>NUCLEOTIDE SEQUENCE</scope>
</reference>
<accession>A0A6J6VWJ4</accession>
<dbReference type="InterPro" id="IPR009799">
    <property type="entry name" value="EthD_dom"/>
</dbReference>
<dbReference type="NCBIfam" id="TIGR02118">
    <property type="entry name" value="EthD family reductase"/>
    <property type="match status" value="1"/>
</dbReference>
<name>A0A6J6VWJ4_9ZZZZ</name>
<proteinExistence type="predicted"/>
<organism evidence="1">
    <name type="scientific">freshwater metagenome</name>
    <dbReference type="NCBI Taxonomy" id="449393"/>
    <lineage>
        <taxon>unclassified sequences</taxon>
        <taxon>metagenomes</taxon>
        <taxon>ecological metagenomes</taxon>
    </lineage>
</organism>
<sequence length="94" mass="10020">MIQVSVYYPVTEGATFDHEYYAATHVPMAKAAWGLSEALIEKGVNGPFVAAVHVQFESMDALGAAMSSEDSAAVLADLPNFTTIAPQMQISEIV</sequence>
<dbReference type="PANTHER" id="PTHR40260:SF2">
    <property type="entry name" value="BLR8190 PROTEIN"/>
    <property type="match status" value="1"/>
</dbReference>
<evidence type="ECO:0000313" key="1">
    <source>
        <dbReference type="EMBL" id="CAB4777012.1"/>
    </source>
</evidence>
<gene>
    <name evidence="1" type="ORF">UFOPK2958_00259</name>
</gene>
<dbReference type="EMBL" id="CAFAAB010000017">
    <property type="protein sequence ID" value="CAB4777012.1"/>
    <property type="molecule type" value="Genomic_DNA"/>
</dbReference>
<protein>
    <submittedName>
        <fullName evidence="1">Unannotated protein</fullName>
    </submittedName>
</protein>
<dbReference type="InterPro" id="IPR011008">
    <property type="entry name" value="Dimeric_a/b-barrel"/>
</dbReference>
<dbReference type="Gene3D" id="3.30.70.100">
    <property type="match status" value="1"/>
</dbReference>
<dbReference type="GO" id="GO:0016491">
    <property type="term" value="F:oxidoreductase activity"/>
    <property type="evidence" value="ECO:0007669"/>
    <property type="project" value="InterPro"/>
</dbReference>
<dbReference type="SUPFAM" id="SSF54909">
    <property type="entry name" value="Dimeric alpha+beta barrel"/>
    <property type="match status" value="1"/>
</dbReference>